<dbReference type="Proteomes" id="UP000036102">
    <property type="component" value="Unassembled WGS sequence"/>
</dbReference>
<organism evidence="1 2">
    <name type="scientific">Marinobacter subterrani</name>
    <dbReference type="NCBI Taxonomy" id="1658765"/>
    <lineage>
        <taxon>Bacteria</taxon>
        <taxon>Pseudomonadati</taxon>
        <taxon>Pseudomonadota</taxon>
        <taxon>Gammaproteobacteria</taxon>
        <taxon>Pseudomonadales</taxon>
        <taxon>Marinobacteraceae</taxon>
        <taxon>Marinobacter</taxon>
    </lineage>
</organism>
<keyword evidence="2" id="KW-1185">Reference proteome</keyword>
<evidence type="ECO:0000313" key="2">
    <source>
        <dbReference type="Proteomes" id="UP000036102"/>
    </source>
</evidence>
<dbReference type="Gene3D" id="1.25.40.10">
    <property type="entry name" value="Tetratricopeptide repeat domain"/>
    <property type="match status" value="1"/>
</dbReference>
<dbReference type="RefSeq" id="WP_048494611.1">
    <property type="nucleotide sequence ID" value="NZ_LFBU01000001.1"/>
</dbReference>
<proteinExistence type="predicted"/>
<evidence type="ECO:0000313" key="1">
    <source>
        <dbReference type="EMBL" id="KMQ74403.1"/>
    </source>
</evidence>
<dbReference type="SUPFAM" id="SSF48452">
    <property type="entry name" value="TPR-like"/>
    <property type="match status" value="1"/>
</dbReference>
<evidence type="ECO:0008006" key="3">
    <source>
        <dbReference type="Google" id="ProtNLM"/>
    </source>
</evidence>
<accession>A0A0J7J7B2</accession>
<comment type="caution">
    <text evidence="1">The sequence shown here is derived from an EMBL/GenBank/DDBJ whole genome shotgun (WGS) entry which is preliminary data.</text>
</comment>
<name>A0A0J7J7B2_9GAMM</name>
<dbReference type="AlphaFoldDB" id="A0A0J7J7B2"/>
<gene>
    <name evidence="1" type="ORF">Msub_10586</name>
</gene>
<dbReference type="OrthoDB" id="8416895at2"/>
<dbReference type="PATRIC" id="fig|1658765.3.peg.578"/>
<reference evidence="1 2" key="1">
    <citation type="submission" date="2015-06" db="EMBL/GenBank/DDBJ databases">
        <title>Marinobacter subterrani, a genetically tractable neutrophilic iron-oxidizing strain isolated from the Soudan Iron Mine.</title>
        <authorList>
            <person name="Bonis B.M."/>
            <person name="Gralnick J.A."/>
        </authorList>
    </citation>
    <scope>NUCLEOTIDE SEQUENCE [LARGE SCALE GENOMIC DNA]</scope>
    <source>
        <strain evidence="1 2">JG233</strain>
    </source>
</reference>
<protein>
    <recommendedName>
        <fullName evidence="3">Tetratricopeptide repeat protein</fullName>
    </recommendedName>
</protein>
<dbReference type="InterPro" id="IPR011990">
    <property type="entry name" value="TPR-like_helical_dom_sf"/>
</dbReference>
<sequence length="501" mass="56999">MSNEIVLMENRQLVPRWHTSRKTIALQFPAALNNTEKKIKKVNDPWLAEARLTWKTERSIISATELNASLYLNEMTDDEDYHATEKYLLDNISKLSAGLADALEKKIKFADNSDFYSIDIFKVRSIIGRLKKVLKSYPRDWMTWSDIGFYYALLGEDERAQHCLTISSNACPSHPFILRSHARFLVHIGEPERAVTLFKKSGLMKESPLIASGALAISQAFELSDVKVSDCKRVLKYYSGDPVFSSDLAASLGTVEFKNGNIKKAKEFFRSSLAFPSENATAQYGWLHHKYGFTIDNSNPDNYRSIESQVNELYVNSDFLACRSKLMDLHRFQPFTEAPLTDAGYISLLGLDDPQFVVNLSSNRISRETMSFGELNNLIVAKLMLNDFSGIEDDILVLKEKCQRDTASDQRGIFMATAGMFMFKINNYDEGRFLYESAIEHFGNRNSMKAVALAKYFYAQNLEGSDQKAYEKLMSSAANIAKRHSMHELTRKDSLLKYISQ</sequence>
<dbReference type="EMBL" id="LFBU01000001">
    <property type="protein sequence ID" value="KMQ74403.1"/>
    <property type="molecule type" value="Genomic_DNA"/>
</dbReference>